<organism evidence="2 3">
    <name type="scientific">Algoriphagus jejuensis</name>
    <dbReference type="NCBI Taxonomy" id="419934"/>
    <lineage>
        <taxon>Bacteria</taxon>
        <taxon>Pseudomonadati</taxon>
        <taxon>Bacteroidota</taxon>
        <taxon>Cytophagia</taxon>
        <taxon>Cytophagales</taxon>
        <taxon>Cyclobacteriaceae</taxon>
        <taxon>Algoriphagus</taxon>
    </lineage>
</organism>
<dbReference type="EMBL" id="BAAAFI010000008">
    <property type="protein sequence ID" value="GAA0878982.1"/>
    <property type="molecule type" value="Genomic_DNA"/>
</dbReference>
<feature type="transmembrane region" description="Helical" evidence="1">
    <location>
        <begin position="105"/>
        <end position="124"/>
    </location>
</feature>
<evidence type="ECO:0000313" key="3">
    <source>
        <dbReference type="Proteomes" id="UP001500469"/>
    </source>
</evidence>
<evidence type="ECO:0000256" key="1">
    <source>
        <dbReference type="SAM" id="Phobius"/>
    </source>
</evidence>
<feature type="transmembrane region" description="Helical" evidence="1">
    <location>
        <begin position="76"/>
        <end position="99"/>
    </location>
</feature>
<evidence type="ECO:0000313" key="2">
    <source>
        <dbReference type="EMBL" id="GAA0878982.1"/>
    </source>
</evidence>
<keyword evidence="1" id="KW-1133">Transmembrane helix</keyword>
<accession>A0ABP3YEP4</accession>
<dbReference type="RefSeq" id="WP_343850926.1">
    <property type="nucleotide sequence ID" value="NZ_BAAAFI010000008.1"/>
</dbReference>
<keyword evidence="1" id="KW-0472">Membrane</keyword>
<dbReference type="Proteomes" id="UP001500469">
    <property type="component" value="Unassembled WGS sequence"/>
</dbReference>
<proteinExistence type="predicted"/>
<evidence type="ECO:0008006" key="4">
    <source>
        <dbReference type="Google" id="ProtNLM"/>
    </source>
</evidence>
<protein>
    <recommendedName>
        <fullName evidence="4">PepSY-associated transmembrane protein</fullName>
    </recommendedName>
</protein>
<comment type="caution">
    <text evidence="2">The sequence shown here is derived from an EMBL/GenBank/DDBJ whole genome shotgun (WGS) entry which is preliminary data.</text>
</comment>
<gene>
    <name evidence="2" type="ORF">GCM10009119_19500</name>
</gene>
<keyword evidence="3" id="KW-1185">Reference proteome</keyword>
<reference evidence="3" key="1">
    <citation type="journal article" date="2019" name="Int. J. Syst. Evol. Microbiol.">
        <title>The Global Catalogue of Microorganisms (GCM) 10K type strain sequencing project: providing services to taxonomists for standard genome sequencing and annotation.</title>
        <authorList>
            <consortium name="The Broad Institute Genomics Platform"/>
            <consortium name="The Broad Institute Genome Sequencing Center for Infectious Disease"/>
            <person name="Wu L."/>
            <person name="Ma J."/>
        </authorList>
    </citation>
    <scope>NUCLEOTIDE SEQUENCE [LARGE SCALE GENOMIC DNA]</scope>
    <source>
        <strain evidence="3">JCM 16112</strain>
    </source>
</reference>
<name>A0ABP3YEP4_9BACT</name>
<keyword evidence="1" id="KW-0812">Transmembrane</keyword>
<sequence>MALPKQDFINEIRNVKYTAMRGEDYYCLKKMSGQQRVIAFFEFHANKLYVRDYDDKGYYPSFHFKPYRPTPKWVKVLVKSLGFSMLLTIILENLYSYGYFGADKIWFLSFILFFAMGNVYVYFIRKNKPKKPPRYADPVRMEKYRMRYKELTGRDYEGD</sequence>